<reference evidence="15" key="2">
    <citation type="submission" date="2025-08" db="UniProtKB">
        <authorList>
            <consortium name="Ensembl"/>
        </authorList>
    </citation>
    <scope>IDENTIFICATION</scope>
    <source>
        <strain evidence="15">Thoroughbred</strain>
    </source>
</reference>
<feature type="domain" description="G-protein coupled receptors family 1 profile" evidence="14">
    <location>
        <begin position="46"/>
        <end position="281"/>
    </location>
</feature>
<dbReference type="PaxDb" id="9796-ENSECAP00000024703"/>
<feature type="transmembrane region" description="Helical" evidence="13">
    <location>
        <begin position="232"/>
        <end position="252"/>
    </location>
</feature>
<feature type="transmembrane region" description="Helical" evidence="13">
    <location>
        <begin position="26"/>
        <end position="45"/>
    </location>
</feature>
<dbReference type="GO" id="GO:0005886">
    <property type="term" value="C:plasma membrane"/>
    <property type="evidence" value="ECO:0007669"/>
    <property type="project" value="UniProtKB-SubCell"/>
</dbReference>
<dbReference type="FunFam" id="1.20.1070.10:FF:000010">
    <property type="entry name" value="Olfactory receptor"/>
    <property type="match status" value="1"/>
</dbReference>
<evidence type="ECO:0000256" key="6">
    <source>
        <dbReference type="ARBA" id="ARBA00022989"/>
    </source>
</evidence>
<sequence length="331" mass="36918">MSPLRDMGNLTTVEEFLLLGFGSLHGLQFFFLFRVCLGIYVVTLLRKVVILSIISLDHSLQTPMYFFLSNFSFLEIWYTTSIATKMLKTLLSGPEAISFAGSMAHFYFFGSMAAIECLLLTAVSYDHYLAICSLLRYPSLMNSHTRILLAGGSWLSGFLTPGVTIDHFFCDLAPVLKLTCSDPEMVEETIFLLASFNTRVSFQLTIVSYVHIVAAVLRILSATGRQRAFSTCSSHLIVVTLYYGILGTVYAITTATQAASLSKVFSLLYSVVTPMVNPIMYSLRSKHVKKAVRRLMSHPLKTGITSSLFLFMSPSTVLCIEQMQNNYLLIE</sequence>
<feature type="transmembrane region" description="Helical" evidence="13">
    <location>
        <begin position="147"/>
        <end position="169"/>
    </location>
</feature>
<evidence type="ECO:0000256" key="12">
    <source>
        <dbReference type="ARBA" id="ARBA00023224"/>
    </source>
</evidence>
<feature type="transmembrane region" description="Helical" evidence="13">
    <location>
        <begin position="104"/>
        <end position="126"/>
    </location>
</feature>
<reference evidence="15" key="3">
    <citation type="submission" date="2025-09" db="UniProtKB">
        <authorList>
            <consortium name="Ensembl"/>
        </authorList>
    </citation>
    <scope>IDENTIFICATION</scope>
    <source>
        <strain evidence="15">Thoroughbred</strain>
    </source>
</reference>
<keyword evidence="11" id="KW-0325">Glycoprotein</keyword>
<proteinExistence type="predicted"/>
<keyword evidence="3" id="KW-0716">Sensory transduction</keyword>
<keyword evidence="9" id="KW-1015">Disulfide bond</keyword>
<dbReference type="Proteomes" id="UP000002281">
    <property type="component" value="Chromosome X"/>
</dbReference>
<organism evidence="15 16">
    <name type="scientific">Equus caballus</name>
    <name type="common">Horse</name>
    <dbReference type="NCBI Taxonomy" id="9796"/>
    <lineage>
        <taxon>Eukaryota</taxon>
        <taxon>Metazoa</taxon>
        <taxon>Chordata</taxon>
        <taxon>Craniata</taxon>
        <taxon>Vertebrata</taxon>
        <taxon>Euteleostomi</taxon>
        <taxon>Mammalia</taxon>
        <taxon>Eutheria</taxon>
        <taxon>Laurasiatheria</taxon>
        <taxon>Perissodactyla</taxon>
        <taxon>Equidae</taxon>
        <taxon>Equus</taxon>
    </lineage>
</organism>
<evidence type="ECO:0000256" key="1">
    <source>
        <dbReference type="ARBA" id="ARBA00004651"/>
    </source>
</evidence>
<dbReference type="PRINTS" id="PR00245">
    <property type="entry name" value="OLFACTORYR"/>
</dbReference>
<keyword evidence="7" id="KW-0297">G-protein coupled receptor</keyword>
<dbReference type="InParanoid" id="A0A3Q2GVC7"/>
<evidence type="ECO:0000256" key="3">
    <source>
        <dbReference type="ARBA" id="ARBA00022606"/>
    </source>
</evidence>
<keyword evidence="2" id="KW-1003">Cell membrane</keyword>
<dbReference type="GO" id="GO:0004930">
    <property type="term" value="F:G protein-coupled receptor activity"/>
    <property type="evidence" value="ECO:0007669"/>
    <property type="project" value="UniProtKB-KW"/>
</dbReference>
<keyword evidence="10" id="KW-0675">Receptor</keyword>
<dbReference type="Ensembl" id="ENSECAT00000019615.2">
    <property type="protein sequence ID" value="ENSECAP00000024703.1"/>
    <property type="gene ID" value="ENSECAG00000018571.2"/>
</dbReference>
<dbReference type="GO" id="GO:0005549">
    <property type="term" value="F:odorant binding"/>
    <property type="evidence" value="ECO:0000318"/>
    <property type="project" value="GO_Central"/>
</dbReference>
<dbReference type="InterPro" id="IPR017452">
    <property type="entry name" value="GPCR_Rhodpsn_7TM"/>
</dbReference>
<keyword evidence="16" id="KW-1185">Reference proteome</keyword>
<feature type="transmembrane region" description="Helical" evidence="13">
    <location>
        <begin position="264"/>
        <end position="283"/>
    </location>
</feature>
<keyword evidence="6 13" id="KW-1133">Transmembrane helix</keyword>
<reference evidence="15 16" key="1">
    <citation type="journal article" date="2009" name="Science">
        <title>Genome sequence, comparative analysis, and population genetics of the domestic horse.</title>
        <authorList>
            <consortium name="Broad Institute Genome Sequencing Platform"/>
            <consortium name="Broad Institute Whole Genome Assembly Team"/>
            <person name="Wade C.M."/>
            <person name="Giulotto E."/>
            <person name="Sigurdsson S."/>
            <person name="Zoli M."/>
            <person name="Gnerre S."/>
            <person name="Imsland F."/>
            <person name="Lear T.L."/>
            <person name="Adelson D.L."/>
            <person name="Bailey E."/>
            <person name="Bellone R.R."/>
            <person name="Bloecker H."/>
            <person name="Distl O."/>
            <person name="Edgar R.C."/>
            <person name="Garber M."/>
            <person name="Leeb T."/>
            <person name="Mauceli E."/>
            <person name="MacLeod J.N."/>
            <person name="Penedo M.C.T."/>
            <person name="Raison J.M."/>
            <person name="Sharpe T."/>
            <person name="Vogel J."/>
            <person name="Andersson L."/>
            <person name="Antczak D.F."/>
            <person name="Biagi T."/>
            <person name="Binns M.M."/>
            <person name="Chowdhary B.P."/>
            <person name="Coleman S.J."/>
            <person name="Della Valle G."/>
            <person name="Fryc S."/>
            <person name="Guerin G."/>
            <person name="Hasegawa T."/>
            <person name="Hill E.W."/>
            <person name="Jurka J."/>
            <person name="Kiialainen A."/>
            <person name="Lindgren G."/>
            <person name="Liu J."/>
            <person name="Magnani E."/>
            <person name="Mickelson J.R."/>
            <person name="Murray J."/>
            <person name="Nergadze S.G."/>
            <person name="Onofrio R."/>
            <person name="Pedroni S."/>
            <person name="Piras M.F."/>
            <person name="Raudsepp T."/>
            <person name="Rocchi M."/>
            <person name="Roeed K.H."/>
            <person name="Ryder O.A."/>
            <person name="Searle S."/>
            <person name="Skow L."/>
            <person name="Swinburne J.E."/>
            <person name="Syvaenen A.C."/>
            <person name="Tozaki T."/>
            <person name="Valberg S.J."/>
            <person name="Vaudin M."/>
            <person name="White J.R."/>
            <person name="Zody M.C."/>
            <person name="Lander E.S."/>
            <person name="Lindblad-Toh K."/>
        </authorList>
    </citation>
    <scope>NUCLEOTIDE SEQUENCE [LARGE SCALE GENOMIC DNA]</scope>
    <source>
        <strain evidence="15 16">Thoroughbred</strain>
    </source>
</reference>
<keyword evidence="4 13" id="KW-0812">Transmembrane</keyword>
<evidence type="ECO:0000313" key="15">
    <source>
        <dbReference type="Ensembl" id="ENSECAP00000024703.1"/>
    </source>
</evidence>
<keyword evidence="8 13" id="KW-0472">Membrane</keyword>
<dbReference type="GeneTree" id="ENSGT00940000163100"/>
<evidence type="ECO:0000256" key="10">
    <source>
        <dbReference type="ARBA" id="ARBA00023170"/>
    </source>
</evidence>
<feature type="transmembrane region" description="Helical" evidence="13">
    <location>
        <begin position="200"/>
        <end position="220"/>
    </location>
</feature>
<evidence type="ECO:0000256" key="13">
    <source>
        <dbReference type="SAM" id="Phobius"/>
    </source>
</evidence>
<evidence type="ECO:0000313" key="16">
    <source>
        <dbReference type="Proteomes" id="UP000002281"/>
    </source>
</evidence>
<evidence type="ECO:0000256" key="2">
    <source>
        <dbReference type="ARBA" id="ARBA00022475"/>
    </source>
</evidence>
<dbReference type="Gene3D" id="1.20.1070.10">
    <property type="entry name" value="Rhodopsin 7-helix transmembrane proteins"/>
    <property type="match status" value="1"/>
</dbReference>
<evidence type="ECO:0000256" key="7">
    <source>
        <dbReference type="ARBA" id="ARBA00023040"/>
    </source>
</evidence>
<dbReference type="AlphaFoldDB" id="A0A3Q2GVC7"/>
<protein>
    <submittedName>
        <fullName evidence="15">Olfactory receptor family 5 subfamily O member 2, pseudo</fullName>
    </submittedName>
</protein>
<name>A0A3Q2GVC7_HORSE</name>
<evidence type="ECO:0000256" key="11">
    <source>
        <dbReference type="ARBA" id="ARBA00023180"/>
    </source>
</evidence>
<dbReference type="InterPro" id="IPR050939">
    <property type="entry name" value="Olfactory_GPCR1"/>
</dbReference>
<dbReference type="PROSITE" id="PS50262">
    <property type="entry name" value="G_PROTEIN_RECEP_F1_2"/>
    <property type="match status" value="1"/>
</dbReference>
<keyword evidence="12" id="KW-0807">Transducer</keyword>
<dbReference type="Pfam" id="PF13853">
    <property type="entry name" value="7tm_4"/>
    <property type="match status" value="1"/>
</dbReference>
<dbReference type="PANTHER" id="PTHR24242">
    <property type="entry name" value="G-PROTEIN COUPLED RECEPTOR"/>
    <property type="match status" value="1"/>
</dbReference>
<evidence type="ECO:0000256" key="9">
    <source>
        <dbReference type="ARBA" id="ARBA00023157"/>
    </source>
</evidence>
<evidence type="ECO:0000259" key="14">
    <source>
        <dbReference type="PROSITE" id="PS50262"/>
    </source>
</evidence>
<feature type="transmembrane region" description="Helical" evidence="13">
    <location>
        <begin position="65"/>
        <end position="84"/>
    </location>
</feature>
<dbReference type="InterPro" id="IPR000725">
    <property type="entry name" value="Olfact_rcpt"/>
</dbReference>
<dbReference type="OMA" id="CVVQFYF"/>
<evidence type="ECO:0000256" key="4">
    <source>
        <dbReference type="ARBA" id="ARBA00022692"/>
    </source>
</evidence>
<dbReference type="PANTHER" id="PTHR24242:SF366">
    <property type="entry name" value="OLFACTORY RECEPTOR"/>
    <property type="match status" value="1"/>
</dbReference>
<dbReference type="GO" id="GO:0004984">
    <property type="term" value="F:olfactory receptor activity"/>
    <property type="evidence" value="ECO:0000318"/>
    <property type="project" value="GO_Central"/>
</dbReference>
<evidence type="ECO:0000256" key="5">
    <source>
        <dbReference type="ARBA" id="ARBA00022725"/>
    </source>
</evidence>
<evidence type="ECO:0000256" key="8">
    <source>
        <dbReference type="ARBA" id="ARBA00023136"/>
    </source>
</evidence>
<accession>A0A3Q2GVC7</accession>
<dbReference type="SUPFAM" id="SSF81321">
    <property type="entry name" value="Family A G protein-coupled receptor-like"/>
    <property type="match status" value="1"/>
</dbReference>
<comment type="subcellular location">
    <subcellularLocation>
        <location evidence="1">Cell membrane</location>
        <topology evidence="1">Multi-pass membrane protein</topology>
    </subcellularLocation>
</comment>
<keyword evidence="5" id="KW-0552">Olfaction</keyword>